<evidence type="ECO:0000313" key="3">
    <source>
        <dbReference type="Proteomes" id="UP000239480"/>
    </source>
</evidence>
<evidence type="ECO:0000313" key="2">
    <source>
        <dbReference type="EMBL" id="PRY26027.1"/>
    </source>
</evidence>
<name>A0A2T0RXZ0_9RHOB</name>
<reference evidence="2 3" key="1">
    <citation type="submission" date="2018-03" db="EMBL/GenBank/DDBJ databases">
        <title>Genomic Encyclopedia of Archaeal and Bacterial Type Strains, Phase II (KMG-II): from individual species to whole genera.</title>
        <authorList>
            <person name="Goeker M."/>
        </authorList>
    </citation>
    <scope>NUCLEOTIDE SEQUENCE [LARGE SCALE GENOMIC DNA]</scope>
    <source>
        <strain evidence="2 3">DSM 29328</strain>
    </source>
</reference>
<dbReference type="OrthoDB" id="7839213at2"/>
<gene>
    <name evidence="2" type="ORF">CLV78_101120</name>
</gene>
<protein>
    <submittedName>
        <fullName evidence="2">Uncharacterized protein</fullName>
    </submittedName>
</protein>
<sequence>MPSTTCTDRATGRPAGGGRAEAGGRPDLAYQAGLSAGARGASAGSRRVGRASAIAVAVSASAAEADTFPEGCYARVYSDAHLAEAPRQSVVAVTALSEPRQAGEERDRLFLRVLFRYEGTGGENVEAGVWYRQEVFCKEDWEHPRSAWMQPGGTLCSAECDGGRVQLTRRADGRIDLRTAGLHVVRPGAECEGNSRLASEGRDSATFRLAPAGFDVCLQE</sequence>
<accession>A0A2T0RXZ0</accession>
<dbReference type="RefSeq" id="WP_106202839.1">
    <property type="nucleotide sequence ID" value="NZ_PVTD01000001.1"/>
</dbReference>
<dbReference type="EMBL" id="PVTD01000001">
    <property type="protein sequence ID" value="PRY26027.1"/>
    <property type="molecule type" value="Genomic_DNA"/>
</dbReference>
<dbReference type="Proteomes" id="UP000239480">
    <property type="component" value="Unassembled WGS sequence"/>
</dbReference>
<feature type="region of interest" description="Disordered" evidence="1">
    <location>
        <begin position="1"/>
        <end position="26"/>
    </location>
</feature>
<organism evidence="2 3">
    <name type="scientific">Aliiruegeria haliotis</name>
    <dbReference type="NCBI Taxonomy" id="1280846"/>
    <lineage>
        <taxon>Bacteria</taxon>
        <taxon>Pseudomonadati</taxon>
        <taxon>Pseudomonadota</taxon>
        <taxon>Alphaproteobacteria</taxon>
        <taxon>Rhodobacterales</taxon>
        <taxon>Roseobacteraceae</taxon>
        <taxon>Aliiruegeria</taxon>
    </lineage>
</organism>
<proteinExistence type="predicted"/>
<comment type="caution">
    <text evidence="2">The sequence shown here is derived from an EMBL/GenBank/DDBJ whole genome shotgun (WGS) entry which is preliminary data.</text>
</comment>
<dbReference type="AlphaFoldDB" id="A0A2T0RXZ0"/>
<evidence type="ECO:0000256" key="1">
    <source>
        <dbReference type="SAM" id="MobiDB-lite"/>
    </source>
</evidence>
<keyword evidence="3" id="KW-1185">Reference proteome</keyword>